<organism evidence="2 3">
    <name type="scientific">Fodinicola feengrottensis</name>
    <dbReference type="NCBI Taxonomy" id="435914"/>
    <lineage>
        <taxon>Bacteria</taxon>
        <taxon>Bacillati</taxon>
        <taxon>Actinomycetota</taxon>
        <taxon>Actinomycetes</taxon>
        <taxon>Mycobacteriales</taxon>
        <taxon>Fodinicola</taxon>
    </lineage>
</organism>
<dbReference type="EMBL" id="BAAANY010000008">
    <property type="protein sequence ID" value="GAA1674133.1"/>
    <property type="molecule type" value="Genomic_DNA"/>
</dbReference>
<evidence type="ECO:0000256" key="1">
    <source>
        <dbReference type="SAM" id="MobiDB-lite"/>
    </source>
</evidence>
<sequence length="151" mass="15244">MGTPAGGSTGGAAADPPAAPHPTSGKPAAAHPGVDDRTLTGAPATGPDVTLGNSPTSAPSSPAPDPPPSQYVTQPTRHVDARHGSVTFTYQNGQMGVQDPQPESGYSATITKLQARKAIVQFTNPDTDTTETVLAQVSDTGSWVVDLTEAS</sequence>
<protein>
    <submittedName>
        <fullName evidence="2">Uncharacterized protein</fullName>
    </submittedName>
</protein>
<name>A0ABN2GPV6_9ACTN</name>
<comment type="caution">
    <text evidence="2">The sequence shown here is derived from an EMBL/GenBank/DDBJ whole genome shotgun (WGS) entry which is preliminary data.</text>
</comment>
<reference evidence="2 3" key="1">
    <citation type="journal article" date="2019" name="Int. J. Syst. Evol. Microbiol.">
        <title>The Global Catalogue of Microorganisms (GCM) 10K type strain sequencing project: providing services to taxonomists for standard genome sequencing and annotation.</title>
        <authorList>
            <consortium name="The Broad Institute Genomics Platform"/>
            <consortium name="The Broad Institute Genome Sequencing Center for Infectious Disease"/>
            <person name="Wu L."/>
            <person name="Ma J."/>
        </authorList>
    </citation>
    <scope>NUCLEOTIDE SEQUENCE [LARGE SCALE GENOMIC DNA]</scope>
    <source>
        <strain evidence="2 3">JCM 14718</strain>
    </source>
</reference>
<feature type="region of interest" description="Disordered" evidence="1">
    <location>
        <begin position="1"/>
        <end position="84"/>
    </location>
</feature>
<dbReference type="Proteomes" id="UP001500618">
    <property type="component" value="Unassembled WGS sequence"/>
</dbReference>
<evidence type="ECO:0000313" key="2">
    <source>
        <dbReference type="EMBL" id="GAA1674133.1"/>
    </source>
</evidence>
<gene>
    <name evidence="2" type="ORF">GCM10009765_24330</name>
</gene>
<evidence type="ECO:0000313" key="3">
    <source>
        <dbReference type="Proteomes" id="UP001500618"/>
    </source>
</evidence>
<feature type="compositionally biased region" description="Gly residues" evidence="1">
    <location>
        <begin position="1"/>
        <end position="10"/>
    </location>
</feature>
<proteinExistence type="predicted"/>
<keyword evidence="3" id="KW-1185">Reference proteome</keyword>
<accession>A0ABN2GPV6</accession>